<feature type="region of interest" description="Disordered" evidence="1">
    <location>
        <begin position="20"/>
        <end position="57"/>
    </location>
</feature>
<organism evidence="2 3">
    <name type="scientific">Curvularia kusanoi</name>
    <name type="common">Cochliobolus kusanoi</name>
    <dbReference type="NCBI Taxonomy" id="90978"/>
    <lineage>
        <taxon>Eukaryota</taxon>
        <taxon>Fungi</taxon>
        <taxon>Dikarya</taxon>
        <taxon>Ascomycota</taxon>
        <taxon>Pezizomycotina</taxon>
        <taxon>Dothideomycetes</taxon>
        <taxon>Pleosporomycetidae</taxon>
        <taxon>Pleosporales</taxon>
        <taxon>Pleosporineae</taxon>
        <taxon>Pleosporaceae</taxon>
        <taxon>Curvularia</taxon>
    </lineage>
</organism>
<feature type="compositionally biased region" description="Low complexity" evidence="1">
    <location>
        <begin position="38"/>
        <end position="48"/>
    </location>
</feature>
<feature type="compositionally biased region" description="Polar residues" evidence="1">
    <location>
        <begin position="219"/>
        <end position="236"/>
    </location>
</feature>
<dbReference type="PANTHER" id="PTHR38166">
    <property type="entry name" value="C2H2-TYPE DOMAIN-CONTAINING PROTEIN-RELATED"/>
    <property type="match status" value="1"/>
</dbReference>
<dbReference type="PANTHER" id="PTHR38166:SF1">
    <property type="entry name" value="C2H2-TYPE DOMAIN-CONTAINING PROTEIN"/>
    <property type="match status" value="1"/>
</dbReference>
<sequence>MSDNYISAVCRRDSGVETGNDVKLDQGLLPSSRRAFGSNNASNDSSNDTKPKTSKRGICDTDIEWSDHQEIAVKKGKPSIETTTKPRVLCPFFKRDPERHMDKVSCFNRGFEEMSRLKQHLVQEHSIPRTTLNYFKSNGFQQLGTIEAKWRRVYTTLFPAVTEDLIPSPYKDNRTKQNTTATIIDVFEHILERNNSDPSFAAALGNMLLEATKTESTYNSPAKNFGSHTPPTSAESSPELCNAQMYPISEEQFIPVSNNDYIDPLLFPDIALDSSSPFETDHISYTWTKSEGSFATEPAAQSPESDTGPSNAMCGNCGSQDIFRTRGSGPHFDVCNICHSTDIFYRTVIAPVQGEPRSRQASGASMELPDDHRGMREDISWTDYYAGSLAGEVGDMCGDIDKLFDF</sequence>
<evidence type="ECO:0000313" key="3">
    <source>
        <dbReference type="Proteomes" id="UP000801428"/>
    </source>
</evidence>
<evidence type="ECO:0000256" key="1">
    <source>
        <dbReference type="SAM" id="MobiDB-lite"/>
    </source>
</evidence>
<comment type="caution">
    <text evidence="2">The sequence shown here is derived from an EMBL/GenBank/DDBJ whole genome shotgun (WGS) entry which is preliminary data.</text>
</comment>
<gene>
    <name evidence="2" type="ORF">E8E13_000977</name>
</gene>
<dbReference type="EMBL" id="SWKU01000032">
    <property type="protein sequence ID" value="KAF2995508.1"/>
    <property type="molecule type" value="Genomic_DNA"/>
</dbReference>
<reference evidence="2" key="1">
    <citation type="submission" date="2019-04" db="EMBL/GenBank/DDBJ databases">
        <title>Sequencing of skin fungus with MAO and IRED activity.</title>
        <authorList>
            <person name="Marsaioli A.J."/>
            <person name="Bonatto J.M.C."/>
            <person name="Reis Junior O."/>
        </authorList>
    </citation>
    <scope>NUCLEOTIDE SEQUENCE</scope>
    <source>
        <strain evidence="2">30M1</strain>
    </source>
</reference>
<dbReference type="AlphaFoldDB" id="A0A9P4T617"/>
<dbReference type="Proteomes" id="UP000801428">
    <property type="component" value="Unassembled WGS sequence"/>
</dbReference>
<evidence type="ECO:0000313" key="2">
    <source>
        <dbReference type="EMBL" id="KAF2995508.1"/>
    </source>
</evidence>
<dbReference type="OrthoDB" id="3685869at2759"/>
<proteinExistence type="predicted"/>
<accession>A0A9P4T617</accession>
<feature type="region of interest" description="Disordered" evidence="1">
    <location>
        <begin position="219"/>
        <end position="238"/>
    </location>
</feature>
<keyword evidence="3" id="KW-1185">Reference proteome</keyword>
<name>A0A9P4T617_CURKU</name>
<protein>
    <submittedName>
        <fullName evidence="2">Uncharacterized protein</fullName>
    </submittedName>
</protein>